<dbReference type="Gene3D" id="3.50.30.10">
    <property type="entry name" value="Phosphohistidine domain"/>
    <property type="match status" value="1"/>
</dbReference>
<dbReference type="InterPro" id="IPR036618">
    <property type="entry name" value="PtsI_HPr-bd_sf"/>
</dbReference>
<dbReference type="PANTHER" id="PTHR46244:SF6">
    <property type="entry name" value="PHOSPHOENOLPYRUVATE-PROTEIN PHOSPHOTRANSFERASE"/>
    <property type="match status" value="1"/>
</dbReference>
<dbReference type="Pfam" id="PF02896">
    <property type="entry name" value="PEP-utilizers_C"/>
    <property type="match status" value="1"/>
</dbReference>
<dbReference type="InterPro" id="IPR050499">
    <property type="entry name" value="PEP-utilizing_PTS_enzyme"/>
</dbReference>
<dbReference type="InterPro" id="IPR008279">
    <property type="entry name" value="PEP-util_enz_mobile_dom"/>
</dbReference>
<evidence type="ECO:0000256" key="6">
    <source>
        <dbReference type="ARBA" id="ARBA00022842"/>
    </source>
</evidence>
<name>A0A1B1C8H2_RHILE</name>
<comment type="cofactor">
    <cofactor evidence="1">
        <name>Mg(2+)</name>
        <dbReference type="ChEBI" id="CHEBI:18420"/>
    </cofactor>
</comment>
<gene>
    <name evidence="11" type="ORF">BA011_10355</name>
</gene>
<evidence type="ECO:0000256" key="4">
    <source>
        <dbReference type="ARBA" id="ARBA00022723"/>
    </source>
</evidence>
<dbReference type="SUPFAM" id="SSF52009">
    <property type="entry name" value="Phosphohistidine domain"/>
    <property type="match status" value="1"/>
</dbReference>
<feature type="domain" description="PEP-utilising enzyme C-terminal" evidence="9">
    <location>
        <begin position="254"/>
        <end position="523"/>
    </location>
</feature>
<dbReference type="PANTHER" id="PTHR46244">
    <property type="entry name" value="PHOSPHOENOLPYRUVATE-PROTEIN PHOSPHOTRANSFERASE"/>
    <property type="match status" value="1"/>
</dbReference>
<keyword evidence="6" id="KW-0460">Magnesium</keyword>
<keyword evidence="3" id="KW-0808">Transferase</keyword>
<keyword evidence="5 11" id="KW-0418">Kinase</keyword>
<dbReference type="Gene3D" id="1.10.274.10">
    <property type="entry name" value="PtsI, HPr-binding domain"/>
    <property type="match status" value="1"/>
</dbReference>
<accession>A0A1B1C8H2</accession>
<dbReference type="InterPro" id="IPR036637">
    <property type="entry name" value="Phosphohistidine_dom_sf"/>
</dbReference>
<dbReference type="InterPro" id="IPR000121">
    <property type="entry name" value="PEP_util_C"/>
</dbReference>
<evidence type="ECO:0000313" key="11">
    <source>
        <dbReference type="EMBL" id="ANP86092.1"/>
    </source>
</evidence>
<feature type="domain" description="PEP-utilising enzyme mobile" evidence="8">
    <location>
        <begin position="152"/>
        <end position="223"/>
    </location>
</feature>
<evidence type="ECO:0000256" key="7">
    <source>
        <dbReference type="SAM" id="MobiDB-lite"/>
    </source>
</evidence>
<dbReference type="GO" id="GO:0016301">
    <property type="term" value="F:kinase activity"/>
    <property type="evidence" value="ECO:0007669"/>
    <property type="project" value="UniProtKB-KW"/>
</dbReference>
<dbReference type="Proteomes" id="UP000092691">
    <property type="component" value="Chromosome"/>
</dbReference>
<dbReference type="Gene3D" id="3.20.20.60">
    <property type="entry name" value="Phosphoenolpyruvate-binding domains"/>
    <property type="match status" value="1"/>
</dbReference>
<dbReference type="InterPro" id="IPR008731">
    <property type="entry name" value="PTS_EIN"/>
</dbReference>
<evidence type="ECO:0000259" key="8">
    <source>
        <dbReference type="Pfam" id="PF00391"/>
    </source>
</evidence>
<dbReference type="InterPro" id="IPR015813">
    <property type="entry name" value="Pyrv/PenolPyrv_kinase-like_dom"/>
</dbReference>
<dbReference type="PRINTS" id="PR01736">
    <property type="entry name" value="PHPHTRNFRASE"/>
</dbReference>
<evidence type="ECO:0000259" key="9">
    <source>
        <dbReference type="Pfam" id="PF02896"/>
    </source>
</evidence>
<dbReference type="AlphaFoldDB" id="A0A1B1C8H2"/>
<feature type="region of interest" description="Disordered" evidence="7">
    <location>
        <begin position="1"/>
        <end position="43"/>
    </location>
</feature>
<dbReference type="RefSeq" id="WP_065280384.1">
    <property type="nucleotide sequence ID" value="NZ_CP016286.1"/>
</dbReference>
<dbReference type="SUPFAM" id="SSF51621">
    <property type="entry name" value="Phosphoenolpyruvate/pyruvate domain"/>
    <property type="match status" value="1"/>
</dbReference>
<dbReference type="OrthoDB" id="9765468at2"/>
<keyword evidence="4" id="KW-0479">Metal-binding</keyword>
<dbReference type="EMBL" id="CP016286">
    <property type="protein sequence ID" value="ANP86092.1"/>
    <property type="molecule type" value="Genomic_DNA"/>
</dbReference>
<dbReference type="Pfam" id="PF05524">
    <property type="entry name" value="PEP-utilisers_N"/>
    <property type="match status" value="1"/>
</dbReference>
<sequence>MAEPLRLKAKSASPGIASGPAFLAGEPKAPSAAERPDAAPASRAVGGYGALEKAIDISIGELEHLADGADAESRDIIDFQIEVLRDPTIAEATGARIEADGNVVFAWVATLDAYIGELEAADEEQMRARAVDILDIKNRVLGALAGTPIADFPPGSVFVGKDMEPSRFLAHDWSKGGGIALFAGSTAGHVALLARAKSVPMVVGAGRFSAADGDPVSVDGNAGAVILQAGSMLIAPLTPAQAPAADTQTAGGELRTADGVPILLSININDAAEIDALDPATAGVGLMRSEFSITSVADAANEERQLAIYRRVLEQAGDRPVTIRMLDIGGDKPLAGLEDLPALSGSGLRGIRLLLARPEIARIQARALLRAAVLGRLSVMLPMVTFPDEIDRMRDIFREEAEKLGRRALPHRMPPIGMMVEVPSAALMLDTFGAAAFFSFGTNDLTQYLAASARDDIDADAGKAAPAVLRLLAQAVKLTSGKPVSICGDMAGNPHYLPRLLAAGFRHFSVAPARRPAIRSAIIGLNADGTRAAGE</sequence>
<dbReference type="GO" id="GO:0046872">
    <property type="term" value="F:metal ion binding"/>
    <property type="evidence" value="ECO:0007669"/>
    <property type="project" value="UniProtKB-KW"/>
</dbReference>
<evidence type="ECO:0000259" key="10">
    <source>
        <dbReference type="Pfam" id="PF05524"/>
    </source>
</evidence>
<feature type="domain" description="Phosphotransferase system enzyme I N-terminal" evidence="10">
    <location>
        <begin position="10"/>
        <end position="129"/>
    </location>
</feature>
<organism evidence="11 12">
    <name type="scientific">Rhizobium leguminosarum</name>
    <dbReference type="NCBI Taxonomy" id="384"/>
    <lineage>
        <taxon>Bacteria</taxon>
        <taxon>Pseudomonadati</taxon>
        <taxon>Pseudomonadota</taxon>
        <taxon>Alphaproteobacteria</taxon>
        <taxon>Hyphomicrobiales</taxon>
        <taxon>Rhizobiaceae</taxon>
        <taxon>Rhizobium/Agrobacterium group</taxon>
        <taxon>Rhizobium</taxon>
    </lineage>
</organism>
<dbReference type="SUPFAM" id="SSF47831">
    <property type="entry name" value="Enzyme I of the PEP:sugar phosphotransferase system HPr-binding (sub)domain"/>
    <property type="match status" value="1"/>
</dbReference>
<dbReference type="Pfam" id="PF00391">
    <property type="entry name" value="PEP-utilizers"/>
    <property type="match status" value="1"/>
</dbReference>
<protein>
    <submittedName>
        <fullName evidence="11">Phosphoenolpyruvate protein kinase</fullName>
    </submittedName>
</protein>
<comment type="similarity">
    <text evidence="2">Belongs to the PEP-utilizing enzyme family.</text>
</comment>
<evidence type="ECO:0000256" key="3">
    <source>
        <dbReference type="ARBA" id="ARBA00022679"/>
    </source>
</evidence>
<evidence type="ECO:0000256" key="2">
    <source>
        <dbReference type="ARBA" id="ARBA00007837"/>
    </source>
</evidence>
<evidence type="ECO:0000256" key="1">
    <source>
        <dbReference type="ARBA" id="ARBA00001946"/>
    </source>
</evidence>
<reference evidence="11 12" key="1">
    <citation type="submission" date="2016-06" db="EMBL/GenBank/DDBJ databases">
        <title>Microsymbionts genomes from the relict species Vavilovia formosa.</title>
        <authorList>
            <person name="Chirak E."/>
            <person name="Kimeklis A."/>
            <person name="Andronov E."/>
        </authorList>
    </citation>
    <scope>NUCLEOTIDE SEQUENCE [LARGE SCALE GENOMIC DNA]</scope>
    <source>
        <strain evidence="11 12">Vaf10</strain>
    </source>
</reference>
<dbReference type="InterPro" id="IPR040442">
    <property type="entry name" value="Pyrv_kinase-like_dom_sf"/>
</dbReference>
<dbReference type="GO" id="GO:0009401">
    <property type="term" value="P:phosphoenolpyruvate-dependent sugar phosphotransferase system"/>
    <property type="evidence" value="ECO:0007669"/>
    <property type="project" value="InterPro"/>
</dbReference>
<evidence type="ECO:0000313" key="12">
    <source>
        <dbReference type="Proteomes" id="UP000092691"/>
    </source>
</evidence>
<keyword evidence="11" id="KW-0670">Pyruvate</keyword>
<evidence type="ECO:0000256" key="5">
    <source>
        <dbReference type="ARBA" id="ARBA00022777"/>
    </source>
</evidence>
<proteinExistence type="inferred from homology"/>